<feature type="transmembrane region" description="Helical" evidence="1">
    <location>
        <begin position="269"/>
        <end position="288"/>
    </location>
</feature>
<protein>
    <recommendedName>
        <fullName evidence="4">Multi-tm2 domain protein</fullName>
    </recommendedName>
</protein>
<evidence type="ECO:0008006" key="4">
    <source>
        <dbReference type="Google" id="ProtNLM"/>
    </source>
</evidence>
<evidence type="ECO:0000313" key="3">
    <source>
        <dbReference type="Proteomes" id="UP001596047"/>
    </source>
</evidence>
<reference evidence="3" key="1">
    <citation type="journal article" date="2019" name="Int. J. Syst. Evol. Microbiol.">
        <title>The Global Catalogue of Microorganisms (GCM) 10K type strain sequencing project: providing services to taxonomists for standard genome sequencing and annotation.</title>
        <authorList>
            <consortium name="The Broad Institute Genomics Platform"/>
            <consortium name="The Broad Institute Genome Sequencing Center for Infectious Disease"/>
            <person name="Wu L."/>
            <person name="Ma J."/>
        </authorList>
    </citation>
    <scope>NUCLEOTIDE SEQUENCE [LARGE SCALE GENOMIC DNA]</scope>
    <source>
        <strain evidence="3">CGMCC 1.3240</strain>
    </source>
</reference>
<keyword evidence="3" id="KW-1185">Reference proteome</keyword>
<dbReference type="EMBL" id="JBHSOW010000076">
    <property type="protein sequence ID" value="MFC5651441.1"/>
    <property type="molecule type" value="Genomic_DNA"/>
</dbReference>
<comment type="caution">
    <text evidence="2">The sequence shown here is derived from an EMBL/GenBank/DDBJ whole genome shotgun (WGS) entry which is preliminary data.</text>
</comment>
<gene>
    <name evidence="2" type="ORF">ACFPYJ_20460</name>
</gene>
<feature type="transmembrane region" description="Helical" evidence="1">
    <location>
        <begin position="29"/>
        <end position="45"/>
    </location>
</feature>
<dbReference type="Proteomes" id="UP001596047">
    <property type="component" value="Unassembled WGS sequence"/>
</dbReference>
<sequence>MNKNPLTAFLLSFIPGFGHLYLGRFIRAFVYAAGFWGPLALIALMEVSNGGSTDPDAILVLLIFAFIIGLLNMIDMLVTLLKPTSRYRGYPEAGASVPYAGDSGYTERFGPIDGTGGYPGAAPIHQQNERFYTIILSLIPGLSHFQLGLMQRGLTFIVGFFGLFAMIAFISFITHENGVFIFLLALPVIMFYGLFDAMQLLGRKQRGEEIPDRTIFEDFELNRETGRKSKTVALLLAVFPGAGHLYLGLQKRGLQLMAAFLLSIYLMDALRLSIFLYLIPILWFLSLFDAMQSVSKHGEGELKDVPLIDGLMNHQKWIGFGLIAIGAYYLFDSAILGMIEEKFPQWRLAYWFQRYVQVTVVSILLIIGGFRLMAGSKNKETRKEADPHQ</sequence>
<evidence type="ECO:0000313" key="2">
    <source>
        <dbReference type="EMBL" id="MFC5651441.1"/>
    </source>
</evidence>
<feature type="transmembrane region" description="Helical" evidence="1">
    <location>
        <begin position="153"/>
        <end position="173"/>
    </location>
</feature>
<dbReference type="RefSeq" id="WP_379190066.1">
    <property type="nucleotide sequence ID" value="NZ_JBHSOW010000076.1"/>
</dbReference>
<feature type="transmembrane region" description="Helical" evidence="1">
    <location>
        <begin position="6"/>
        <end position="22"/>
    </location>
</feature>
<feature type="transmembrane region" description="Helical" evidence="1">
    <location>
        <begin position="179"/>
        <end position="198"/>
    </location>
</feature>
<keyword evidence="1" id="KW-0472">Membrane</keyword>
<name>A0ABW0VZX9_9BACL</name>
<accession>A0ABW0VZX9</accession>
<evidence type="ECO:0000256" key="1">
    <source>
        <dbReference type="SAM" id="Phobius"/>
    </source>
</evidence>
<proteinExistence type="predicted"/>
<feature type="transmembrane region" description="Helical" evidence="1">
    <location>
        <begin position="351"/>
        <end position="373"/>
    </location>
</feature>
<feature type="transmembrane region" description="Helical" evidence="1">
    <location>
        <begin position="231"/>
        <end position="249"/>
    </location>
</feature>
<keyword evidence="1" id="KW-1133">Transmembrane helix</keyword>
<organism evidence="2 3">
    <name type="scientific">Paenibacillus solisilvae</name>
    <dbReference type="NCBI Taxonomy" id="2486751"/>
    <lineage>
        <taxon>Bacteria</taxon>
        <taxon>Bacillati</taxon>
        <taxon>Bacillota</taxon>
        <taxon>Bacilli</taxon>
        <taxon>Bacillales</taxon>
        <taxon>Paenibacillaceae</taxon>
        <taxon>Paenibacillus</taxon>
    </lineage>
</organism>
<feature type="transmembrane region" description="Helical" evidence="1">
    <location>
        <begin position="317"/>
        <end position="339"/>
    </location>
</feature>
<feature type="transmembrane region" description="Helical" evidence="1">
    <location>
        <begin position="57"/>
        <end position="81"/>
    </location>
</feature>
<keyword evidence="1" id="KW-0812">Transmembrane</keyword>